<sequence length="285" mass="32865">MSDKAELAVSYDLDPEFFRLWLDSGMNYTCGVFDDTDDLEAAQVAKLGVLHDFARITPASRVLDIGCGWGNNLAYLTRDRGVARAHGITLSEAQYGEILRRRLPGVTVSCVDYRDFAPSEPFDAVQSICMIEHVCTPEEARAGHAVARYRDYFRKAWSWTAPGAHFALQTGLRDRVPRRPEEARELRWLGENIFPGGMAPRAEDLVVAVAPYWEVMLLRTRREDYEKTTTHWRSRLRAHEEEIRDRWGPDLFETYDRYLTCCVNAFARRHMTLSQWCLRRVDDPA</sequence>
<dbReference type="PANTHER" id="PTHR43667:SF1">
    <property type="entry name" value="CYCLOPROPANE-FATTY-ACYL-PHOSPHOLIPID SYNTHASE"/>
    <property type="match status" value="1"/>
</dbReference>
<evidence type="ECO:0000256" key="3">
    <source>
        <dbReference type="ARBA" id="ARBA00022679"/>
    </source>
</evidence>
<dbReference type="CDD" id="cd02440">
    <property type="entry name" value="AdoMet_MTases"/>
    <property type="match status" value="1"/>
</dbReference>
<dbReference type="InterPro" id="IPR050723">
    <property type="entry name" value="CFA/CMAS"/>
</dbReference>
<gene>
    <name evidence="6" type="ORF">GCM10009801_74480</name>
</gene>
<evidence type="ECO:0000256" key="5">
    <source>
        <dbReference type="ARBA" id="ARBA00023098"/>
    </source>
</evidence>
<dbReference type="InterPro" id="IPR003333">
    <property type="entry name" value="CMAS"/>
</dbReference>
<evidence type="ECO:0008006" key="8">
    <source>
        <dbReference type="Google" id="ProtNLM"/>
    </source>
</evidence>
<dbReference type="PIRSF" id="PIRSF003085">
    <property type="entry name" value="CMAS"/>
    <property type="match status" value="1"/>
</dbReference>
<dbReference type="RefSeq" id="WP_344534775.1">
    <property type="nucleotide sequence ID" value="NZ_BAAAPE010000025.1"/>
</dbReference>
<comment type="similarity">
    <text evidence="1">Belongs to the CFA/CMAS family.</text>
</comment>
<organism evidence="6 7">
    <name type="scientific">Streptomyces albiaxialis</name>
    <dbReference type="NCBI Taxonomy" id="329523"/>
    <lineage>
        <taxon>Bacteria</taxon>
        <taxon>Bacillati</taxon>
        <taxon>Actinomycetota</taxon>
        <taxon>Actinomycetes</taxon>
        <taxon>Kitasatosporales</taxon>
        <taxon>Streptomycetaceae</taxon>
        <taxon>Streptomyces</taxon>
    </lineage>
</organism>
<evidence type="ECO:0000256" key="4">
    <source>
        <dbReference type="ARBA" id="ARBA00022691"/>
    </source>
</evidence>
<dbReference type="Gene3D" id="3.40.50.150">
    <property type="entry name" value="Vaccinia Virus protein VP39"/>
    <property type="match status" value="1"/>
</dbReference>
<proteinExistence type="inferred from homology"/>
<dbReference type="InterPro" id="IPR029063">
    <property type="entry name" value="SAM-dependent_MTases_sf"/>
</dbReference>
<keyword evidence="4" id="KW-0949">S-adenosyl-L-methionine</keyword>
<dbReference type="Pfam" id="PF02353">
    <property type="entry name" value="CMAS"/>
    <property type="match status" value="1"/>
</dbReference>
<keyword evidence="3" id="KW-0808">Transferase</keyword>
<protein>
    <recommendedName>
        <fullName evidence="8">Cyclopropane-fatty-acyl-phospholipid synthase</fullName>
    </recommendedName>
</protein>
<reference evidence="7" key="1">
    <citation type="journal article" date="2019" name="Int. J. Syst. Evol. Microbiol.">
        <title>The Global Catalogue of Microorganisms (GCM) 10K type strain sequencing project: providing services to taxonomists for standard genome sequencing and annotation.</title>
        <authorList>
            <consortium name="The Broad Institute Genomics Platform"/>
            <consortium name="The Broad Institute Genome Sequencing Center for Infectious Disease"/>
            <person name="Wu L."/>
            <person name="Ma J."/>
        </authorList>
    </citation>
    <scope>NUCLEOTIDE SEQUENCE [LARGE SCALE GENOMIC DNA]</scope>
    <source>
        <strain evidence="7">JCM 15478</strain>
    </source>
</reference>
<keyword evidence="2" id="KW-0489">Methyltransferase</keyword>
<dbReference type="EMBL" id="BAAAPE010000025">
    <property type="protein sequence ID" value="GAA2101316.1"/>
    <property type="molecule type" value="Genomic_DNA"/>
</dbReference>
<dbReference type="PANTHER" id="PTHR43667">
    <property type="entry name" value="CYCLOPROPANE-FATTY-ACYL-PHOSPHOLIPID SYNTHASE"/>
    <property type="match status" value="1"/>
</dbReference>
<evidence type="ECO:0000313" key="7">
    <source>
        <dbReference type="Proteomes" id="UP001500016"/>
    </source>
</evidence>
<evidence type="ECO:0000313" key="6">
    <source>
        <dbReference type="EMBL" id="GAA2101316.1"/>
    </source>
</evidence>
<evidence type="ECO:0000256" key="2">
    <source>
        <dbReference type="ARBA" id="ARBA00022603"/>
    </source>
</evidence>
<dbReference type="Proteomes" id="UP001500016">
    <property type="component" value="Unassembled WGS sequence"/>
</dbReference>
<name>A0ABP5INA0_9ACTN</name>
<accession>A0ABP5INA0</accession>
<evidence type="ECO:0000256" key="1">
    <source>
        <dbReference type="ARBA" id="ARBA00010815"/>
    </source>
</evidence>
<dbReference type="SUPFAM" id="SSF53335">
    <property type="entry name" value="S-adenosyl-L-methionine-dependent methyltransferases"/>
    <property type="match status" value="1"/>
</dbReference>
<keyword evidence="7" id="KW-1185">Reference proteome</keyword>
<keyword evidence="5" id="KW-0443">Lipid metabolism</keyword>
<comment type="caution">
    <text evidence="6">The sequence shown here is derived from an EMBL/GenBank/DDBJ whole genome shotgun (WGS) entry which is preliminary data.</text>
</comment>